<dbReference type="STRING" id="447595.SAMN05660826_02330"/>
<sequence length="69" mass="7337">MGISCQWICNIYVISIPIFCDLGFVILSPLTKALSMKTRKSVLTLGVALAIGLVATHQAVPPTPGPLEQ</sequence>
<dbReference type="PANTHER" id="PTHR30354:SF11">
    <property type="entry name" value="PERMEASE"/>
    <property type="match status" value="1"/>
</dbReference>
<keyword evidence="1" id="KW-0812">Transmembrane</keyword>
<dbReference type="EMBL" id="FRCR01000023">
    <property type="protein sequence ID" value="SHM91382.1"/>
    <property type="molecule type" value="Genomic_DNA"/>
</dbReference>
<protein>
    <submittedName>
        <fullName evidence="2">GntP family permease</fullName>
    </submittedName>
</protein>
<evidence type="ECO:0000256" key="1">
    <source>
        <dbReference type="SAM" id="Phobius"/>
    </source>
</evidence>
<dbReference type="GO" id="GO:0015128">
    <property type="term" value="F:gluconate transmembrane transporter activity"/>
    <property type="evidence" value="ECO:0007669"/>
    <property type="project" value="InterPro"/>
</dbReference>
<keyword evidence="1" id="KW-1133">Transmembrane helix</keyword>
<dbReference type="GO" id="GO:0005886">
    <property type="term" value="C:plasma membrane"/>
    <property type="evidence" value="ECO:0007669"/>
    <property type="project" value="TreeGrafter"/>
</dbReference>
<organism evidence="2 3">
    <name type="scientific">Caldanaerovirga acetigignens</name>
    <dbReference type="NCBI Taxonomy" id="447595"/>
    <lineage>
        <taxon>Bacteria</taxon>
        <taxon>Bacillati</taxon>
        <taxon>Bacillota</taxon>
        <taxon>Clostridia</taxon>
        <taxon>Thermosediminibacterales</taxon>
        <taxon>Thermosediminibacteraceae</taxon>
        <taxon>Caldanaerovirga</taxon>
    </lineage>
</organism>
<dbReference type="Pfam" id="PF02447">
    <property type="entry name" value="GntP_permease"/>
    <property type="match status" value="1"/>
</dbReference>
<evidence type="ECO:0000313" key="2">
    <source>
        <dbReference type="EMBL" id="SHM91382.1"/>
    </source>
</evidence>
<feature type="transmembrane region" description="Helical" evidence="1">
    <location>
        <begin position="12"/>
        <end position="30"/>
    </location>
</feature>
<accession>A0A1M7MK84</accession>
<proteinExistence type="predicted"/>
<reference evidence="3" key="1">
    <citation type="submission" date="2016-11" db="EMBL/GenBank/DDBJ databases">
        <authorList>
            <person name="Varghese N."/>
            <person name="Submissions S."/>
        </authorList>
    </citation>
    <scope>NUCLEOTIDE SEQUENCE [LARGE SCALE GENOMIC DNA]</scope>
    <source>
        <strain evidence="3">DSM 18802</strain>
    </source>
</reference>
<keyword evidence="3" id="KW-1185">Reference proteome</keyword>
<keyword evidence="1" id="KW-0472">Membrane</keyword>
<gene>
    <name evidence="2" type="ORF">SAMN05660826_02330</name>
</gene>
<dbReference type="InterPro" id="IPR003474">
    <property type="entry name" value="Glcn_transporter"/>
</dbReference>
<dbReference type="AlphaFoldDB" id="A0A1M7MK84"/>
<dbReference type="PANTHER" id="PTHR30354">
    <property type="entry name" value="GNT FAMILY GLUCONATE TRANSPORTER"/>
    <property type="match status" value="1"/>
</dbReference>
<feature type="transmembrane region" description="Helical" evidence="1">
    <location>
        <begin position="42"/>
        <end position="60"/>
    </location>
</feature>
<name>A0A1M7MK84_9FIRM</name>
<dbReference type="Proteomes" id="UP000184375">
    <property type="component" value="Unassembled WGS sequence"/>
</dbReference>
<evidence type="ECO:0000313" key="3">
    <source>
        <dbReference type="Proteomes" id="UP000184375"/>
    </source>
</evidence>